<accession>A0A811ZD88</accession>
<feature type="region of interest" description="Disordered" evidence="1">
    <location>
        <begin position="131"/>
        <end position="424"/>
    </location>
</feature>
<feature type="compositionally biased region" description="Low complexity" evidence="1">
    <location>
        <begin position="590"/>
        <end position="607"/>
    </location>
</feature>
<evidence type="ECO:0000256" key="1">
    <source>
        <dbReference type="SAM" id="MobiDB-lite"/>
    </source>
</evidence>
<dbReference type="Proteomes" id="UP000645828">
    <property type="component" value="Unassembled WGS sequence"/>
</dbReference>
<feature type="compositionally biased region" description="Basic residues" evidence="1">
    <location>
        <begin position="814"/>
        <end position="826"/>
    </location>
</feature>
<feature type="compositionally biased region" description="Low complexity" evidence="1">
    <location>
        <begin position="837"/>
        <end position="857"/>
    </location>
</feature>
<feature type="compositionally biased region" description="Low complexity" evidence="1">
    <location>
        <begin position="618"/>
        <end position="634"/>
    </location>
</feature>
<dbReference type="AlphaFoldDB" id="A0A811ZD88"/>
<reference evidence="2" key="1">
    <citation type="submission" date="2020-12" db="EMBL/GenBank/DDBJ databases">
        <authorList>
            <consortium name="Molecular Ecology Group"/>
        </authorList>
    </citation>
    <scope>NUCLEOTIDE SEQUENCE</scope>
    <source>
        <strain evidence="2">TBG_1078</strain>
    </source>
</reference>
<keyword evidence="3" id="KW-1185">Reference proteome</keyword>
<feature type="compositionally biased region" description="Low complexity" evidence="1">
    <location>
        <begin position="519"/>
        <end position="530"/>
    </location>
</feature>
<gene>
    <name evidence="2" type="ORF">NYPRO_LOCUS19478</name>
</gene>
<feature type="compositionally biased region" description="Low complexity" evidence="1">
    <location>
        <begin position="352"/>
        <end position="365"/>
    </location>
</feature>
<feature type="compositionally biased region" description="Low complexity" evidence="1">
    <location>
        <begin position="963"/>
        <end position="976"/>
    </location>
</feature>
<protein>
    <submittedName>
        <fullName evidence="2">(raccoon dog) hypothetical protein</fullName>
    </submittedName>
</protein>
<proteinExistence type="predicted"/>
<evidence type="ECO:0000313" key="3">
    <source>
        <dbReference type="Proteomes" id="UP000645828"/>
    </source>
</evidence>
<organism evidence="2 3">
    <name type="scientific">Nyctereutes procyonoides</name>
    <name type="common">Raccoon dog</name>
    <name type="synonym">Canis procyonoides</name>
    <dbReference type="NCBI Taxonomy" id="34880"/>
    <lineage>
        <taxon>Eukaryota</taxon>
        <taxon>Metazoa</taxon>
        <taxon>Chordata</taxon>
        <taxon>Craniata</taxon>
        <taxon>Vertebrata</taxon>
        <taxon>Euteleostomi</taxon>
        <taxon>Mammalia</taxon>
        <taxon>Eutheria</taxon>
        <taxon>Laurasiatheria</taxon>
        <taxon>Carnivora</taxon>
        <taxon>Caniformia</taxon>
        <taxon>Canidae</taxon>
        <taxon>Nyctereutes</taxon>
    </lineage>
</organism>
<feature type="compositionally biased region" description="Low complexity" evidence="1">
    <location>
        <begin position="188"/>
        <end position="197"/>
    </location>
</feature>
<evidence type="ECO:0000313" key="2">
    <source>
        <dbReference type="EMBL" id="CAD7686685.1"/>
    </source>
</evidence>
<feature type="compositionally biased region" description="Low complexity" evidence="1">
    <location>
        <begin position="300"/>
        <end position="318"/>
    </location>
</feature>
<sequence>MLHMEVKPPPSLVLDRGAPLSRWHDVTAPTAVRVGELAGGSLDVPWGGGSPLATEMPVGPGGPDSLCGGRRRRVGAPPAPPPRRCARALVPRASRVFVCGGGGRWRCPRQRGRRGRPRPARGPRGCGCGGGCGCAGARPPPRARGLRAWTGPRARRGRLPGPPLPGSPGAVSAVMSRPSPGPRPRPLPDAAARPSLSRATNQLAAGARAPRAANQRGGRGAGRAGPGARSPSRGAAVTAPSEPRSRRRRRRRSSALGDPRPCRCPCGAAATARPRPPCGAPGPSASLSPPRRGPFPPRVLPLSSPVPEENNGANSGASPPSPAPRGPREGPRRCGARSKGRRREDARRRGPLRGPLPGFRAAALPGAGGGLGRGQRPEPRGSGRGRGGRGARGLRREAGEVRTAGTALQRPPASPGAGSGRAVSGPARVYAASARSRCGPGGCGSRVPRGAAEGVCGAGAGGGGEGAGRARGGRGRARAPAARTLPDGRRCRLEAGGWRLEAGPGAALRVRGRRDGRAQPRAAAAPAWVRGSGGPGVRGCTCGGHLAGVVGRAPPGTGAQQVRRPRPGRGVLPGGAAADTEERGAGGSAEGARTSLQAAPPRGAGPSPGRPPPPVPSARPAAPASPRLSPSGSPWCRRRGPGAAESREAEQGSPLPPPLRSPSEGLCGHAPTPGQLPPCFPNALGPVHVGEAHGAVEPLLPDSDWSPGSGVRVSIGRQAWLPVWELGVRGPVPLGSMRGASARTEALTPARLWRGSFCCSPGGVGSHRSTSGKATVGAAAPMGQGWPWGWARPVAGRPPLRLSMGSSSPPTLRAPRRGSYSRRPRSLRAGPTRVCTAGPSRGRSPSSPSDRARPVAPWSFPPVTSSPRTALAPGPSSSAPVGDAARARRPRRVGRAGLRLRASRAAPQALLGPGGLPASVLLLAWPRGCERLAIGPRQALPGGGSLGGTCGPRLRPRRTTSHSPVSSGFSPSSVEGPGPPAAPQHAEWPVWPTQRAPASDPCALCHRQAWLPPLPGHSDACSPSWQDFLK</sequence>
<comment type="caution">
    <text evidence="2">The sequence shown here is derived from an EMBL/GenBank/DDBJ whole genome shotgun (WGS) entry which is preliminary data.</text>
</comment>
<feature type="region of interest" description="Disordered" evidence="1">
    <location>
        <begin position="549"/>
        <end position="673"/>
    </location>
</feature>
<feature type="compositionally biased region" description="Pro residues" evidence="1">
    <location>
        <begin position="608"/>
        <end position="617"/>
    </location>
</feature>
<feature type="region of interest" description="Disordered" evidence="1">
    <location>
        <begin position="799"/>
        <end position="897"/>
    </location>
</feature>
<dbReference type="EMBL" id="CAJHUB010000762">
    <property type="protein sequence ID" value="CAD7686685.1"/>
    <property type="molecule type" value="Genomic_DNA"/>
</dbReference>
<feature type="region of interest" description="Disordered" evidence="1">
    <location>
        <begin position="457"/>
        <end position="488"/>
    </location>
</feature>
<feature type="compositionally biased region" description="Low complexity" evidence="1">
    <location>
        <begin position="204"/>
        <end position="216"/>
    </location>
</feature>
<feature type="compositionally biased region" description="Low complexity" evidence="1">
    <location>
        <begin position="281"/>
        <end position="290"/>
    </location>
</feature>
<feature type="compositionally biased region" description="Gly residues" evidence="1">
    <location>
        <begin position="457"/>
        <end position="470"/>
    </location>
</feature>
<feature type="compositionally biased region" description="Low complexity" evidence="1">
    <location>
        <begin position="558"/>
        <end position="578"/>
    </location>
</feature>
<feature type="region of interest" description="Disordered" evidence="1">
    <location>
        <begin position="509"/>
        <end position="534"/>
    </location>
</feature>
<name>A0A811ZD88_NYCPR</name>
<feature type="compositionally biased region" description="Low complexity" evidence="1">
    <location>
        <begin position="226"/>
        <end position="236"/>
    </location>
</feature>
<feature type="region of interest" description="Disordered" evidence="1">
    <location>
        <begin position="953"/>
        <end position="986"/>
    </location>
</feature>